<feature type="region of interest" description="Disordered" evidence="1">
    <location>
        <begin position="346"/>
        <end position="366"/>
    </location>
</feature>
<reference evidence="4 5" key="1">
    <citation type="submission" date="2024-04" db="EMBL/GenBank/DDBJ databases">
        <title>Novel genus in family Flammeovirgaceae.</title>
        <authorList>
            <person name="Nguyen T.H."/>
            <person name="Vuong T.Q."/>
            <person name="Le H."/>
            <person name="Kim S.-G."/>
        </authorList>
    </citation>
    <scope>NUCLEOTIDE SEQUENCE [LARGE SCALE GENOMIC DNA]</scope>
    <source>
        <strain evidence="4 5">JCM 23209</strain>
    </source>
</reference>
<sequence>MNLRKRLSLLWTKWLHYEYWPFWFFYAPMLPYGLYLALKARSLSYFTTVNPGVEYGGLVEASKVDLLQQIAPEYLPKMLFVSQNHSLSQIIHQLSHAKLSFPLIAKPNMGERGLGVELLKDTSALGAYLKQSPRDFLLQEYISFEIELGVLYYRYPESGESGITSVVLKEFLKVVGDGTSTVKELMEKNLRATFRQEYLEEKFAEQLHTVLAKGVSLQLEPIGNHCRGTKFLNGNHLINPHLVKVFDSIAAPVKGYYYGRFDLKVKSMEELYLGRNLKIMELNGVQSEPAHIYDPHYSLFQAYRDVARHMRLIYQISQESYRKGAKRDSLGAILGAIRKHYKESKAPHVLSRQQRVSPPFSLGTNL</sequence>
<evidence type="ECO:0000313" key="4">
    <source>
        <dbReference type="EMBL" id="MEN7548889.1"/>
    </source>
</evidence>
<dbReference type="InterPro" id="IPR013651">
    <property type="entry name" value="ATP-grasp_RimK-type"/>
</dbReference>
<evidence type="ECO:0000256" key="1">
    <source>
        <dbReference type="SAM" id="MobiDB-lite"/>
    </source>
</evidence>
<keyword evidence="2" id="KW-0472">Membrane</keyword>
<dbReference type="AlphaFoldDB" id="A0AAW9S7G6"/>
<feature type="compositionally biased region" description="Polar residues" evidence="1">
    <location>
        <begin position="351"/>
        <end position="366"/>
    </location>
</feature>
<comment type="caution">
    <text evidence="4">The sequence shown here is derived from an EMBL/GenBank/DDBJ whole genome shotgun (WGS) entry which is preliminary data.</text>
</comment>
<evidence type="ECO:0000313" key="5">
    <source>
        <dbReference type="Proteomes" id="UP001403385"/>
    </source>
</evidence>
<dbReference type="SUPFAM" id="SSF56059">
    <property type="entry name" value="Glutathione synthetase ATP-binding domain-like"/>
    <property type="match status" value="1"/>
</dbReference>
<evidence type="ECO:0000259" key="3">
    <source>
        <dbReference type="Pfam" id="PF08443"/>
    </source>
</evidence>
<accession>A0AAW9S7G6</accession>
<evidence type="ECO:0000256" key="2">
    <source>
        <dbReference type="SAM" id="Phobius"/>
    </source>
</evidence>
<keyword evidence="2" id="KW-1133">Transmembrane helix</keyword>
<protein>
    <recommendedName>
        <fullName evidence="3">ATP-grasp fold RimK-type domain-containing protein</fullName>
    </recommendedName>
</protein>
<feature type="domain" description="ATP-grasp fold RimK-type" evidence="3">
    <location>
        <begin position="75"/>
        <end position="144"/>
    </location>
</feature>
<dbReference type="Pfam" id="PF08443">
    <property type="entry name" value="RimK"/>
    <property type="match status" value="1"/>
</dbReference>
<proteinExistence type="predicted"/>
<name>A0AAW9S7G6_9BACT</name>
<dbReference type="Proteomes" id="UP001403385">
    <property type="component" value="Unassembled WGS sequence"/>
</dbReference>
<keyword evidence="5" id="KW-1185">Reference proteome</keyword>
<organism evidence="4 5">
    <name type="scientific">Rapidithrix thailandica</name>
    <dbReference type="NCBI Taxonomy" id="413964"/>
    <lineage>
        <taxon>Bacteria</taxon>
        <taxon>Pseudomonadati</taxon>
        <taxon>Bacteroidota</taxon>
        <taxon>Cytophagia</taxon>
        <taxon>Cytophagales</taxon>
        <taxon>Flammeovirgaceae</taxon>
        <taxon>Rapidithrix</taxon>
    </lineage>
</organism>
<dbReference type="RefSeq" id="WP_346821668.1">
    <property type="nucleotide sequence ID" value="NZ_JBDKWZ010000007.1"/>
</dbReference>
<dbReference type="EMBL" id="JBDKWZ010000007">
    <property type="protein sequence ID" value="MEN7548889.1"/>
    <property type="molecule type" value="Genomic_DNA"/>
</dbReference>
<keyword evidence="2" id="KW-0812">Transmembrane</keyword>
<feature type="transmembrane region" description="Helical" evidence="2">
    <location>
        <begin position="20"/>
        <end position="38"/>
    </location>
</feature>
<gene>
    <name evidence="4" type="ORF">AAG747_13285</name>
</gene>